<dbReference type="Proteomes" id="UP000282977">
    <property type="component" value="Unassembled WGS sequence"/>
</dbReference>
<gene>
    <name evidence="2" type="ORF">ENE74_04195</name>
</gene>
<organism evidence="2 3">
    <name type="scientific">Sphingobium algorifonticola</name>
    <dbReference type="NCBI Taxonomy" id="2008318"/>
    <lineage>
        <taxon>Bacteria</taxon>
        <taxon>Pseudomonadati</taxon>
        <taxon>Pseudomonadota</taxon>
        <taxon>Alphaproteobacteria</taxon>
        <taxon>Sphingomonadales</taxon>
        <taxon>Sphingomonadaceae</taxon>
        <taxon>Sphingobium</taxon>
    </lineage>
</organism>
<dbReference type="EMBL" id="RZUL01000001">
    <property type="protein sequence ID" value="RVT44037.1"/>
    <property type="molecule type" value="Genomic_DNA"/>
</dbReference>
<protein>
    <submittedName>
        <fullName evidence="2">DUF2155 domain-containing protein</fullName>
    </submittedName>
</protein>
<feature type="compositionally biased region" description="Low complexity" evidence="1">
    <location>
        <begin position="164"/>
        <end position="186"/>
    </location>
</feature>
<keyword evidence="3" id="KW-1185">Reference proteome</keyword>
<accession>A0A437JDP7</accession>
<feature type="region of interest" description="Disordered" evidence="1">
    <location>
        <begin position="1"/>
        <end position="20"/>
    </location>
</feature>
<sequence length="186" mass="19807">MALMALTACDSGEKRSSTGESLAAQGTAIVSADNAAETLPGTPMAQRIAVVGLLNKRNGQTRDLVMKPGQAQRVGDAVVRVRACEQTAPWENTPEVGAFVQLDVRSAGSGKWYRVFSGWLFRDRPERNVVEHPIYDVWVRECRMSWPETGPETIKSGVKAARGAGAASDTTAPNAAAPEPAENAAN</sequence>
<dbReference type="AlphaFoldDB" id="A0A437JDP7"/>
<dbReference type="Pfam" id="PF09923">
    <property type="entry name" value="DUF2155"/>
    <property type="match status" value="1"/>
</dbReference>
<evidence type="ECO:0000313" key="2">
    <source>
        <dbReference type="EMBL" id="RVT44037.1"/>
    </source>
</evidence>
<proteinExistence type="predicted"/>
<dbReference type="OrthoDB" id="9810376at2"/>
<dbReference type="InterPro" id="IPR019225">
    <property type="entry name" value="DUF2155"/>
</dbReference>
<feature type="region of interest" description="Disordered" evidence="1">
    <location>
        <begin position="158"/>
        <end position="186"/>
    </location>
</feature>
<name>A0A437JDP7_9SPHN</name>
<comment type="caution">
    <text evidence="2">The sequence shown here is derived from an EMBL/GenBank/DDBJ whole genome shotgun (WGS) entry which is preliminary data.</text>
</comment>
<evidence type="ECO:0000313" key="3">
    <source>
        <dbReference type="Proteomes" id="UP000282977"/>
    </source>
</evidence>
<evidence type="ECO:0000256" key="1">
    <source>
        <dbReference type="SAM" id="MobiDB-lite"/>
    </source>
</evidence>
<reference evidence="2 3" key="1">
    <citation type="submission" date="2019-01" db="EMBL/GenBank/DDBJ databases">
        <authorList>
            <person name="Chen W.-M."/>
        </authorList>
    </citation>
    <scope>NUCLEOTIDE SEQUENCE [LARGE SCALE GENOMIC DNA]</scope>
    <source>
        <strain evidence="2 3">TLA-22</strain>
    </source>
</reference>